<evidence type="ECO:0000256" key="3">
    <source>
        <dbReference type="ARBA" id="ARBA00022777"/>
    </source>
</evidence>
<dbReference type="InterPro" id="IPR050339">
    <property type="entry name" value="CC_SR_Kinase"/>
</dbReference>
<dbReference type="SMART" id="SM00220">
    <property type="entry name" value="S_TKc"/>
    <property type="match status" value="1"/>
</dbReference>
<dbReference type="InterPro" id="IPR008271">
    <property type="entry name" value="Ser/Thr_kinase_AS"/>
</dbReference>
<reference evidence="10 11" key="1">
    <citation type="journal article" date="2024" name="Nat. Commun.">
        <title>Phylogenomics reveals the evolutionary origins of lichenization in chlorophyte algae.</title>
        <authorList>
            <person name="Puginier C."/>
            <person name="Libourel C."/>
            <person name="Otte J."/>
            <person name="Skaloud P."/>
            <person name="Haon M."/>
            <person name="Grisel S."/>
            <person name="Petersen M."/>
            <person name="Berrin J.G."/>
            <person name="Delaux P.M."/>
            <person name="Dal Grande F."/>
            <person name="Keller J."/>
        </authorList>
    </citation>
    <scope>NUCLEOTIDE SEQUENCE [LARGE SCALE GENOMIC DNA]</scope>
    <source>
        <strain evidence="10 11">SAG 245.80</strain>
    </source>
</reference>
<evidence type="ECO:0000256" key="6">
    <source>
        <dbReference type="PROSITE-ProRule" id="PRU10141"/>
    </source>
</evidence>
<dbReference type="PROSITE" id="PS00108">
    <property type="entry name" value="PROTEIN_KINASE_ST"/>
    <property type="match status" value="1"/>
</dbReference>
<evidence type="ECO:0000259" key="9">
    <source>
        <dbReference type="PROSITE" id="PS50011"/>
    </source>
</evidence>
<dbReference type="InterPro" id="IPR008011">
    <property type="entry name" value="Complex1_LYR_dom"/>
</dbReference>
<dbReference type="EMBL" id="JALJOU010000105">
    <property type="protein sequence ID" value="KAK9821243.1"/>
    <property type="molecule type" value="Genomic_DNA"/>
</dbReference>
<dbReference type="Pfam" id="PF05347">
    <property type="entry name" value="Complex1_LYR"/>
    <property type="match status" value="1"/>
</dbReference>
<proteinExistence type="inferred from homology"/>
<dbReference type="PANTHER" id="PTHR11042">
    <property type="entry name" value="EUKARYOTIC TRANSLATION INITIATION FACTOR 2-ALPHA KINASE EIF2-ALPHA KINASE -RELATED"/>
    <property type="match status" value="1"/>
</dbReference>
<keyword evidence="1" id="KW-0808">Transferase</keyword>
<gene>
    <name evidence="10" type="ORF">WJX81_008325</name>
</gene>
<keyword evidence="7" id="KW-0723">Serine/threonine-protein kinase</keyword>
<accession>A0AAW1QIF3</accession>
<dbReference type="GO" id="GO:0005737">
    <property type="term" value="C:cytoplasm"/>
    <property type="evidence" value="ECO:0007669"/>
    <property type="project" value="TreeGrafter"/>
</dbReference>
<dbReference type="PANTHER" id="PTHR11042:SF185">
    <property type="entry name" value="WEE1-LIKE PROTEIN KINASE"/>
    <property type="match status" value="1"/>
</dbReference>
<dbReference type="PROSITE" id="PS00107">
    <property type="entry name" value="PROTEIN_KINASE_ATP"/>
    <property type="match status" value="1"/>
</dbReference>
<dbReference type="InterPro" id="IPR000719">
    <property type="entry name" value="Prot_kinase_dom"/>
</dbReference>
<dbReference type="PROSITE" id="PS50011">
    <property type="entry name" value="PROTEIN_KINASE_DOM"/>
    <property type="match status" value="1"/>
</dbReference>
<evidence type="ECO:0000256" key="7">
    <source>
        <dbReference type="RuleBase" id="RU000304"/>
    </source>
</evidence>
<feature type="domain" description="Protein kinase" evidence="9">
    <location>
        <begin position="139"/>
        <end position="397"/>
    </location>
</feature>
<protein>
    <recommendedName>
        <fullName evidence="9">Protein kinase domain-containing protein</fullName>
    </recommendedName>
</protein>
<evidence type="ECO:0000256" key="8">
    <source>
        <dbReference type="SAM" id="MobiDB-lite"/>
    </source>
</evidence>
<dbReference type="Gene3D" id="3.30.200.20">
    <property type="entry name" value="Phosphorylase Kinase, domain 1"/>
    <property type="match status" value="1"/>
</dbReference>
<dbReference type="SUPFAM" id="SSF56112">
    <property type="entry name" value="Protein kinase-like (PK-like)"/>
    <property type="match status" value="1"/>
</dbReference>
<evidence type="ECO:0000256" key="4">
    <source>
        <dbReference type="ARBA" id="ARBA00022840"/>
    </source>
</evidence>
<sequence>MALGTQDYITPADQQFDGTADTGEKARHMRSPAVISPDRIKRPRNAAGLRGAALEGPCGSQLSQSQADERYASVPSTSDAGLGLGVGSTPAGCMGPPAPRRARSPPCARNVFLESPGDASDASGLPRTLPVVKRYDMEYREVVVLGRGNFSKVTKVKCRLDGMEYAAKRSSHPLHTHADKKRWQQEVMAMAAAGVHANIVRYHCAWAEVNAEEPYGGHHIYILMEPCTESLGMRRLVTKAPMREAELLEVLRQMAEALQHLHARDIAHLDVKPDNIFTTPAGVYKLGDFGLASPCAGGKCTLSPDEGDSRYLAPEALANDWRAPDKADMFALGASVYELATGQELPTSGSKYKDLRQGRLSLLPGLTSPVQKLLHALMAPEPADRPSAAKVLASPPLVDKSVFTITKLYRDSLRLANYVSSRPGGANREVLWQMVRGAFRKNADETDPEKIEKYKEAAIQGLCNYMFIEAQRMAKEQAGTDRPDP</sequence>
<keyword evidence="3" id="KW-0418">Kinase</keyword>
<feature type="region of interest" description="Disordered" evidence="8">
    <location>
        <begin position="1"/>
        <end position="126"/>
    </location>
</feature>
<dbReference type="GO" id="GO:0005524">
    <property type="term" value="F:ATP binding"/>
    <property type="evidence" value="ECO:0007669"/>
    <property type="project" value="UniProtKB-UniRule"/>
</dbReference>
<evidence type="ECO:0000313" key="11">
    <source>
        <dbReference type="Proteomes" id="UP001445335"/>
    </source>
</evidence>
<dbReference type="InterPro" id="IPR011009">
    <property type="entry name" value="Kinase-like_dom_sf"/>
</dbReference>
<dbReference type="Gene3D" id="1.10.510.10">
    <property type="entry name" value="Transferase(Phosphotransferase) domain 1"/>
    <property type="match status" value="1"/>
</dbReference>
<dbReference type="Pfam" id="PF00069">
    <property type="entry name" value="Pkinase"/>
    <property type="match status" value="1"/>
</dbReference>
<evidence type="ECO:0000256" key="5">
    <source>
        <dbReference type="ARBA" id="ARBA00037982"/>
    </source>
</evidence>
<dbReference type="GO" id="GO:0004674">
    <property type="term" value="F:protein serine/threonine kinase activity"/>
    <property type="evidence" value="ECO:0007669"/>
    <property type="project" value="UniProtKB-KW"/>
</dbReference>
<dbReference type="AlphaFoldDB" id="A0AAW1QIF3"/>
<evidence type="ECO:0000313" key="10">
    <source>
        <dbReference type="EMBL" id="KAK9821243.1"/>
    </source>
</evidence>
<dbReference type="Proteomes" id="UP001445335">
    <property type="component" value="Unassembled WGS sequence"/>
</dbReference>
<keyword evidence="11" id="KW-1185">Reference proteome</keyword>
<evidence type="ECO:0000256" key="2">
    <source>
        <dbReference type="ARBA" id="ARBA00022741"/>
    </source>
</evidence>
<evidence type="ECO:0000256" key="1">
    <source>
        <dbReference type="ARBA" id="ARBA00022679"/>
    </source>
</evidence>
<keyword evidence="4 6" id="KW-0067">ATP-binding</keyword>
<dbReference type="CDD" id="cd20251">
    <property type="entry name" value="Complex1_LYR_SF"/>
    <property type="match status" value="1"/>
</dbReference>
<keyword evidence="2 6" id="KW-0547">Nucleotide-binding</keyword>
<comment type="caution">
    <text evidence="10">The sequence shown here is derived from an EMBL/GenBank/DDBJ whole genome shotgun (WGS) entry which is preliminary data.</text>
</comment>
<comment type="similarity">
    <text evidence="5">Belongs to the protein kinase superfamily. Ser/Thr protein kinase family. GCN2 subfamily.</text>
</comment>
<dbReference type="GO" id="GO:0005634">
    <property type="term" value="C:nucleus"/>
    <property type="evidence" value="ECO:0007669"/>
    <property type="project" value="TreeGrafter"/>
</dbReference>
<feature type="binding site" evidence="6">
    <location>
        <position position="168"/>
    </location>
    <ligand>
        <name>ATP</name>
        <dbReference type="ChEBI" id="CHEBI:30616"/>
    </ligand>
</feature>
<name>A0AAW1QIF3_9CHLO</name>
<organism evidence="10 11">
    <name type="scientific">Elliptochloris bilobata</name>
    <dbReference type="NCBI Taxonomy" id="381761"/>
    <lineage>
        <taxon>Eukaryota</taxon>
        <taxon>Viridiplantae</taxon>
        <taxon>Chlorophyta</taxon>
        <taxon>core chlorophytes</taxon>
        <taxon>Trebouxiophyceae</taxon>
        <taxon>Trebouxiophyceae incertae sedis</taxon>
        <taxon>Elliptochloris clade</taxon>
        <taxon>Elliptochloris</taxon>
    </lineage>
</organism>
<dbReference type="InterPro" id="IPR017441">
    <property type="entry name" value="Protein_kinase_ATP_BS"/>
</dbReference>
<dbReference type="GO" id="GO:0004713">
    <property type="term" value="F:protein tyrosine kinase activity"/>
    <property type="evidence" value="ECO:0007669"/>
    <property type="project" value="TreeGrafter"/>
</dbReference>